<dbReference type="EMBL" id="JANPWB010000015">
    <property type="protein sequence ID" value="KAJ1086923.1"/>
    <property type="molecule type" value="Genomic_DNA"/>
</dbReference>
<proteinExistence type="predicted"/>
<evidence type="ECO:0000256" key="1">
    <source>
        <dbReference type="SAM" id="MobiDB-lite"/>
    </source>
</evidence>
<sequence length="184" mass="20060">MVSAPQRKTRQTKTTTDVGYLGQSHTERPCSTPKPRHQSYSKHRDTLKAQGYAQRAAGLRSKRRRVKLKVPQGCAQSAAGLRFSPGHGADSLRMTVRCDPITGAHEGTPPPAPSSSRQRVHVAAVGSVTPFIADGLAQRLQFTSLDHGGLPAEQLVPQERRMGFSLPLHRRMVMFGSTAISMLL</sequence>
<keyword evidence="3" id="KW-1185">Reference proteome</keyword>
<evidence type="ECO:0000313" key="3">
    <source>
        <dbReference type="Proteomes" id="UP001066276"/>
    </source>
</evidence>
<reference evidence="2" key="1">
    <citation type="journal article" date="2022" name="bioRxiv">
        <title>Sequencing and chromosome-scale assembly of the giantPleurodeles waltlgenome.</title>
        <authorList>
            <person name="Brown T."/>
            <person name="Elewa A."/>
            <person name="Iarovenko S."/>
            <person name="Subramanian E."/>
            <person name="Araus A.J."/>
            <person name="Petzold A."/>
            <person name="Susuki M."/>
            <person name="Suzuki K.-i.T."/>
            <person name="Hayashi T."/>
            <person name="Toyoda A."/>
            <person name="Oliveira C."/>
            <person name="Osipova E."/>
            <person name="Leigh N.D."/>
            <person name="Simon A."/>
            <person name="Yun M.H."/>
        </authorList>
    </citation>
    <scope>NUCLEOTIDE SEQUENCE</scope>
    <source>
        <strain evidence="2">20211129_DDA</strain>
        <tissue evidence="2">Liver</tissue>
    </source>
</reference>
<gene>
    <name evidence="2" type="ORF">NDU88_000118</name>
</gene>
<feature type="region of interest" description="Disordered" evidence="1">
    <location>
        <begin position="1"/>
        <end position="60"/>
    </location>
</feature>
<organism evidence="2 3">
    <name type="scientific">Pleurodeles waltl</name>
    <name type="common">Iberian ribbed newt</name>
    <dbReference type="NCBI Taxonomy" id="8319"/>
    <lineage>
        <taxon>Eukaryota</taxon>
        <taxon>Metazoa</taxon>
        <taxon>Chordata</taxon>
        <taxon>Craniata</taxon>
        <taxon>Vertebrata</taxon>
        <taxon>Euteleostomi</taxon>
        <taxon>Amphibia</taxon>
        <taxon>Batrachia</taxon>
        <taxon>Caudata</taxon>
        <taxon>Salamandroidea</taxon>
        <taxon>Salamandridae</taxon>
        <taxon>Pleurodelinae</taxon>
        <taxon>Pleurodeles</taxon>
    </lineage>
</organism>
<dbReference type="Proteomes" id="UP001066276">
    <property type="component" value="Chromosome 11"/>
</dbReference>
<comment type="caution">
    <text evidence="2">The sequence shown here is derived from an EMBL/GenBank/DDBJ whole genome shotgun (WGS) entry which is preliminary data.</text>
</comment>
<accession>A0AAV7LDQ5</accession>
<protein>
    <submittedName>
        <fullName evidence="2">Uncharacterized protein</fullName>
    </submittedName>
</protein>
<name>A0AAV7LDQ5_PLEWA</name>
<dbReference type="AlphaFoldDB" id="A0AAV7LDQ5"/>
<evidence type="ECO:0000313" key="2">
    <source>
        <dbReference type="EMBL" id="KAJ1086923.1"/>
    </source>
</evidence>